<reference evidence="2 3" key="1">
    <citation type="submission" date="2019-05" db="EMBL/GenBank/DDBJ databases">
        <authorList>
            <person name="Narsing Rao M.P."/>
            <person name="Li W.J."/>
        </authorList>
    </citation>
    <scope>NUCLEOTIDE SEQUENCE [LARGE SCALE GENOMIC DNA]</scope>
    <source>
        <strain evidence="2 3">SYSU_K30003</strain>
    </source>
</reference>
<evidence type="ECO:0000259" key="1">
    <source>
        <dbReference type="SMART" id="SM00382"/>
    </source>
</evidence>
<dbReference type="RefSeq" id="WP_138196519.1">
    <property type="nucleotide sequence ID" value="NZ_VCIW01000017.1"/>
</dbReference>
<feature type="domain" description="AAA+ ATPase" evidence="1">
    <location>
        <begin position="45"/>
        <end position="205"/>
    </location>
</feature>
<dbReference type="InterPro" id="IPR003593">
    <property type="entry name" value="AAA+_ATPase"/>
</dbReference>
<gene>
    <name evidence="2" type="ORF">FE782_22115</name>
</gene>
<dbReference type="Pfam" id="PF05621">
    <property type="entry name" value="TniB"/>
    <property type="match status" value="1"/>
</dbReference>
<dbReference type="EMBL" id="VCIW01000017">
    <property type="protein sequence ID" value="TLS50035.1"/>
    <property type="molecule type" value="Genomic_DNA"/>
</dbReference>
<comment type="caution">
    <text evidence="2">The sequence shown here is derived from an EMBL/GenBank/DDBJ whole genome shotgun (WGS) entry which is preliminary data.</text>
</comment>
<sequence>MDNPYKALQKRMLGVYVEHSEVKRIWERLDYNRWLKRNSPVTTTSPICLFIQGKPGSGKTLCVKKYVERNKNYTEQDQEGNKTEIFPVLLITMPMPLTQKELYLNILRALGVPVNPGTRDIGTIKHQAFQLLRDLKVEMLIIDELDYAIKYPDSTRRLIMEHVKDIANTGDICLVCVGTQETEVLRTLNSQHIRRYPKTVLNHFDECDDRFVQFIKEIENQVASPVKLYLSDQEFEYPALIHQLTGGLVGWITPILQEAFRIIGVLDNNFNDFSLLNNLNASILIQARNNVMGEFADEDIKKIFSQS</sequence>
<dbReference type="Proteomes" id="UP000309676">
    <property type="component" value="Unassembled WGS sequence"/>
</dbReference>
<dbReference type="OrthoDB" id="2569256at2"/>
<organism evidence="2 3">
    <name type="scientific">Paenibacillus antri</name>
    <dbReference type="NCBI Taxonomy" id="2582848"/>
    <lineage>
        <taxon>Bacteria</taxon>
        <taxon>Bacillati</taxon>
        <taxon>Bacillota</taxon>
        <taxon>Bacilli</taxon>
        <taxon>Bacillales</taxon>
        <taxon>Paenibacillaceae</taxon>
        <taxon>Paenibacillus</taxon>
    </lineage>
</organism>
<evidence type="ECO:0000313" key="3">
    <source>
        <dbReference type="Proteomes" id="UP000309676"/>
    </source>
</evidence>
<keyword evidence="3" id="KW-1185">Reference proteome</keyword>
<dbReference type="SMART" id="SM00382">
    <property type="entry name" value="AAA"/>
    <property type="match status" value="1"/>
</dbReference>
<dbReference type="AlphaFoldDB" id="A0A5R9GF51"/>
<evidence type="ECO:0000313" key="2">
    <source>
        <dbReference type="EMBL" id="TLS50035.1"/>
    </source>
</evidence>
<dbReference type="Gene3D" id="3.40.50.300">
    <property type="entry name" value="P-loop containing nucleotide triphosphate hydrolases"/>
    <property type="match status" value="1"/>
</dbReference>
<proteinExistence type="predicted"/>
<protein>
    <recommendedName>
        <fullName evidence="1">AAA+ ATPase domain-containing protein</fullName>
    </recommendedName>
</protein>
<name>A0A5R9GF51_9BACL</name>
<dbReference type="SUPFAM" id="SSF52540">
    <property type="entry name" value="P-loop containing nucleoside triphosphate hydrolases"/>
    <property type="match status" value="1"/>
</dbReference>
<dbReference type="InterPro" id="IPR027417">
    <property type="entry name" value="P-loop_NTPase"/>
</dbReference>
<dbReference type="InterPro" id="IPR008868">
    <property type="entry name" value="TniB"/>
</dbReference>
<accession>A0A5R9GF51</accession>